<dbReference type="GO" id="GO:0008237">
    <property type="term" value="F:metallopeptidase activity"/>
    <property type="evidence" value="ECO:0007669"/>
    <property type="project" value="UniProtKB-KW"/>
</dbReference>
<sequence>MVNFDSVCEKIFSDSDITEESCLKSLNILNSREINFGDLYFEHLVSQSFALEEGIVKGGSYSISKGVGVRAIKEGKTGFAYSDVLDNKSLIEACKAAHSITKGHRCDGVAINRLNRIESKQLYTELNPIDTISNEKKAAVLEILDKKARALDPRITQVMANLACAHKNIIVIPTDSSMRYDSKPFVRISVVVVMESNGRIEKGSASTGGAFLLDEILGDETLTYLANEAVRSASVNMEAINAPAGTMNVVLGNGWPGVLIHEAVGHGLEGDFNRTGSSAFSDKIGQKVASEHCTIIDDGTIKNRRGSMNFDDEGTDSNCNILIEKGILKGYMQDKQNAMLMNMKSTGNGRRESYNTLPLPRMTNTYLQNGNYEKEEIIKSVKKGIYAVNFKGGQVDITSGEFVFSTSEAYLIENGRITTPIKGATLIGNGPNTMQKVSMVGNDLEFDKGIGSCGKAGQSVPVGIGQPTVKVDELIVGGTSN</sequence>
<organism evidence="8 9">
    <name type="scientific">Succinivibrio faecicola</name>
    <dbReference type="NCBI Taxonomy" id="2820300"/>
    <lineage>
        <taxon>Bacteria</taxon>
        <taxon>Pseudomonadati</taxon>
        <taxon>Pseudomonadota</taxon>
        <taxon>Gammaproteobacteria</taxon>
        <taxon>Aeromonadales</taxon>
        <taxon>Succinivibrionaceae</taxon>
        <taxon>Succinivibrio</taxon>
    </lineage>
</organism>
<evidence type="ECO:0000313" key="8">
    <source>
        <dbReference type="EMBL" id="MBW7570912.1"/>
    </source>
</evidence>
<feature type="domain" description="Metalloprotease TldD/E central" evidence="7">
    <location>
        <begin position="128"/>
        <end position="235"/>
    </location>
</feature>
<dbReference type="Proteomes" id="UP000731465">
    <property type="component" value="Unassembled WGS sequence"/>
</dbReference>
<dbReference type="InterPro" id="IPR002510">
    <property type="entry name" value="Metalloprtase-TldD/E_N"/>
</dbReference>
<dbReference type="InterPro" id="IPR035068">
    <property type="entry name" value="TldD/PmbA_N"/>
</dbReference>
<feature type="domain" description="Metalloprotease TldD/E C-terminal" evidence="6">
    <location>
        <begin position="245"/>
        <end position="478"/>
    </location>
</feature>
<dbReference type="NCBIfam" id="NF008006">
    <property type="entry name" value="PRK10735.1"/>
    <property type="match status" value="1"/>
</dbReference>
<comment type="caution">
    <text evidence="8">The sequence shown here is derived from an EMBL/GenBank/DDBJ whole genome shotgun (WGS) entry which is preliminary data.</text>
</comment>
<dbReference type="Pfam" id="PF19289">
    <property type="entry name" value="PmbA_TldD_3rd"/>
    <property type="match status" value="1"/>
</dbReference>
<evidence type="ECO:0000256" key="3">
    <source>
        <dbReference type="ARBA" id="ARBA00022801"/>
    </source>
</evidence>
<dbReference type="InterPro" id="IPR025502">
    <property type="entry name" value="TldD"/>
</dbReference>
<dbReference type="InterPro" id="IPR045570">
    <property type="entry name" value="Metalloprtase-TldD/E_cen_dom"/>
</dbReference>
<gene>
    <name evidence="8" type="primary">tldD</name>
    <name evidence="8" type="ORF">J5V48_08395</name>
</gene>
<accession>A0ABS7DHZ2</accession>
<dbReference type="InterPro" id="IPR036059">
    <property type="entry name" value="TldD/PmbA_sf"/>
</dbReference>
<name>A0ABS7DHZ2_9GAMM</name>
<keyword evidence="3" id="KW-0378">Hydrolase</keyword>
<comment type="similarity">
    <text evidence="1">Belongs to the peptidase U62 family.</text>
</comment>
<dbReference type="RefSeq" id="WP_219938137.1">
    <property type="nucleotide sequence ID" value="NZ_JAGFNY010000035.1"/>
</dbReference>
<evidence type="ECO:0000256" key="2">
    <source>
        <dbReference type="ARBA" id="ARBA00022670"/>
    </source>
</evidence>
<evidence type="ECO:0000313" key="9">
    <source>
        <dbReference type="Proteomes" id="UP000731465"/>
    </source>
</evidence>
<dbReference type="PANTHER" id="PTHR30624">
    <property type="entry name" value="UNCHARACTERIZED PROTEIN TLDD AND PMBA"/>
    <property type="match status" value="1"/>
</dbReference>
<dbReference type="PANTHER" id="PTHR30624:SF4">
    <property type="entry name" value="METALLOPROTEASE TLDD"/>
    <property type="match status" value="1"/>
</dbReference>
<evidence type="ECO:0000259" key="5">
    <source>
        <dbReference type="Pfam" id="PF01523"/>
    </source>
</evidence>
<dbReference type="EMBL" id="JAGFNY010000035">
    <property type="protein sequence ID" value="MBW7570912.1"/>
    <property type="molecule type" value="Genomic_DNA"/>
</dbReference>
<evidence type="ECO:0000256" key="4">
    <source>
        <dbReference type="ARBA" id="ARBA00023049"/>
    </source>
</evidence>
<evidence type="ECO:0000259" key="6">
    <source>
        <dbReference type="Pfam" id="PF19289"/>
    </source>
</evidence>
<reference evidence="8 9" key="1">
    <citation type="submission" date="2021-03" db="EMBL/GenBank/DDBJ databases">
        <title>Succinivibrio sp. nov. isolated from feces of cow.</title>
        <authorList>
            <person name="Choi J.-Y."/>
        </authorList>
    </citation>
    <scope>NUCLEOTIDE SEQUENCE [LARGE SCALE GENOMIC DNA]</scope>
    <source>
        <strain evidence="8 9">AGMB01872</strain>
    </source>
</reference>
<dbReference type="Pfam" id="PF19290">
    <property type="entry name" value="PmbA_TldD_2nd"/>
    <property type="match status" value="1"/>
</dbReference>
<keyword evidence="4 8" id="KW-0482">Metalloprotease</keyword>
<feature type="domain" description="Metalloprotease TldD/E N-terminal" evidence="5">
    <location>
        <begin position="38"/>
        <end position="100"/>
    </location>
</feature>
<evidence type="ECO:0000259" key="7">
    <source>
        <dbReference type="Pfam" id="PF19290"/>
    </source>
</evidence>
<dbReference type="Pfam" id="PF01523">
    <property type="entry name" value="PmbA_TldD_1st"/>
    <property type="match status" value="1"/>
</dbReference>
<dbReference type="InterPro" id="IPR045569">
    <property type="entry name" value="Metalloprtase-TldD/E_C"/>
</dbReference>
<protein>
    <submittedName>
        <fullName evidence="8">Metalloprotease TldD</fullName>
    </submittedName>
</protein>
<dbReference type="InterPro" id="IPR051463">
    <property type="entry name" value="Peptidase_U62_metallo"/>
</dbReference>
<keyword evidence="9" id="KW-1185">Reference proteome</keyword>
<dbReference type="Gene3D" id="3.30.2290.10">
    <property type="entry name" value="PmbA/TldD superfamily"/>
    <property type="match status" value="1"/>
</dbReference>
<dbReference type="SUPFAM" id="SSF111283">
    <property type="entry name" value="Putative modulator of DNA gyrase, PmbA/TldD"/>
    <property type="match status" value="1"/>
</dbReference>
<evidence type="ECO:0000256" key="1">
    <source>
        <dbReference type="ARBA" id="ARBA00005836"/>
    </source>
</evidence>
<dbReference type="PIRSF" id="PIRSF004919">
    <property type="entry name" value="TldD"/>
    <property type="match status" value="1"/>
</dbReference>
<proteinExistence type="inferred from homology"/>
<keyword evidence="2" id="KW-0645">Protease</keyword>